<protein>
    <recommendedName>
        <fullName evidence="3">Immunoglobulin V-set domain-containing protein</fullName>
    </recommendedName>
</protein>
<feature type="chain" id="PRO_5002430941" description="Immunoglobulin V-set domain-containing protein" evidence="1">
    <location>
        <begin position="21"/>
        <end position="65"/>
    </location>
</feature>
<organism evidence="2">
    <name type="scientific">Anguilla anguilla</name>
    <name type="common">European freshwater eel</name>
    <name type="synonym">Muraena anguilla</name>
    <dbReference type="NCBI Taxonomy" id="7936"/>
    <lineage>
        <taxon>Eukaryota</taxon>
        <taxon>Metazoa</taxon>
        <taxon>Chordata</taxon>
        <taxon>Craniata</taxon>
        <taxon>Vertebrata</taxon>
        <taxon>Euteleostomi</taxon>
        <taxon>Actinopterygii</taxon>
        <taxon>Neopterygii</taxon>
        <taxon>Teleostei</taxon>
        <taxon>Anguilliformes</taxon>
        <taxon>Anguillidae</taxon>
        <taxon>Anguilla</taxon>
    </lineage>
</organism>
<keyword evidence="1" id="KW-0732">Signal</keyword>
<evidence type="ECO:0008006" key="3">
    <source>
        <dbReference type="Google" id="ProtNLM"/>
    </source>
</evidence>
<accession>A0A0E9Q2U4</accession>
<name>A0A0E9Q2U4_ANGAN</name>
<dbReference type="EMBL" id="GBXM01097356">
    <property type="protein sequence ID" value="JAH11221.1"/>
    <property type="molecule type" value="Transcribed_RNA"/>
</dbReference>
<evidence type="ECO:0000313" key="2">
    <source>
        <dbReference type="EMBL" id="JAH11221.1"/>
    </source>
</evidence>
<evidence type="ECO:0000256" key="1">
    <source>
        <dbReference type="SAM" id="SignalP"/>
    </source>
</evidence>
<feature type="signal peptide" evidence="1">
    <location>
        <begin position="1"/>
        <end position="20"/>
    </location>
</feature>
<sequence length="65" mass="7368">MYLSPWVSLIVAVCISMVCSLNEFPKKIQVSQKGASVNLTCHTDFQGQVTWKQKLQGKEKILERV</sequence>
<dbReference type="AlphaFoldDB" id="A0A0E9Q2U4"/>
<reference evidence="2" key="1">
    <citation type="submission" date="2014-11" db="EMBL/GenBank/DDBJ databases">
        <authorList>
            <person name="Amaro Gonzalez C."/>
        </authorList>
    </citation>
    <scope>NUCLEOTIDE SEQUENCE</scope>
</reference>
<proteinExistence type="predicted"/>
<reference evidence="2" key="2">
    <citation type="journal article" date="2015" name="Fish Shellfish Immunol.">
        <title>Early steps in the European eel (Anguilla anguilla)-Vibrio vulnificus interaction in the gills: Role of the RtxA13 toxin.</title>
        <authorList>
            <person name="Callol A."/>
            <person name="Pajuelo D."/>
            <person name="Ebbesson L."/>
            <person name="Teles M."/>
            <person name="MacKenzie S."/>
            <person name="Amaro C."/>
        </authorList>
    </citation>
    <scope>NUCLEOTIDE SEQUENCE</scope>
</reference>